<protein>
    <recommendedName>
        <fullName evidence="1">Calcineurin-like phosphoesterase domain-containing protein</fullName>
    </recommendedName>
</protein>
<dbReference type="EMBL" id="AP018042">
    <property type="protein sequence ID" value="BAX78726.1"/>
    <property type="molecule type" value="Genomic_DNA"/>
</dbReference>
<dbReference type="InterPro" id="IPR004843">
    <property type="entry name" value="Calcineurin-like_PHP"/>
</dbReference>
<reference evidence="3" key="2">
    <citation type="journal article" date="2020" name="Antonie Van Leeuwenhoek">
        <title>Labilibaculum antarcticum sp. nov., a novel facultative anaerobic, psychrotorelant bacterium isolated from marine sediment of Antarctica.</title>
        <authorList>
            <person name="Watanabe M."/>
            <person name="Kojima H."/>
            <person name="Fukui M."/>
        </authorList>
    </citation>
    <scope>NUCLEOTIDE SEQUENCE [LARGE SCALE GENOMIC DNA]</scope>
    <source>
        <strain evidence="3">SPP2</strain>
    </source>
</reference>
<evidence type="ECO:0000313" key="3">
    <source>
        <dbReference type="Proteomes" id="UP000218267"/>
    </source>
</evidence>
<dbReference type="RefSeq" id="WP_096427647.1">
    <property type="nucleotide sequence ID" value="NZ_AP018042.1"/>
</dbReference>
<dbReference type="GO" id="GO:0016791">
    <property type="term" value="F:phosphatase activity"/>
    <property type="evidence" value="ECO:0007669"/>
    <property type="project" value="TreeGrafter"/>
</dbReference>
<organism evidence="2 3">
    <name type="scientific">Labilibaculum antarcticum</name>
    <dbReference type="NCBI Taxonomy" id="1717717"/>
    <lineage>
        <taxon>Bacteria</taxon>
        <taxon>Pseudomonadati</taxon>
        <taxon>Bacteroidota</taxon>
        <taxon>Bacteroidia</taxon>
        <taxon>Marinilabiliales</taxon>
        <taxon>Marinifilaceae</taxon>
        <taxon>Labilibaculum</taxon>
    </lineage>
</organism>
<gene>
    <name evidence="2" type="ORF">ALGA_0331</name>
</gene>
<dbReference type="InterPro" id="IPR029052">
    <property type="entry name" value="Metallo-depent_PP-like"/>
</dbReference>
<evidence type="ECO:0000313" key="2">
    <source>
        <dbReference type="EMBL" id="BAX78726.1"/>
    </source>
</evidence>
<dbReference type="SUPFAM" id="SSF56300">
    <property type="entry name" value="Metallo-dependent phosphatases"/>
    <property type="match status" value="1"/>
</dbReference>
<dbReference type="PANTHER" id="PTHR42850:SF7">
    <property type="entry name" value="BIS(5'-NUCLEOSYL)-TETRAPHOSPHATASE PRPE [ASYMMETRICAL]"/>
    <property type="match status" value="1"/>
</dbReference>
<evidence type="ECO:0000259" key="1">
    <source>
        <dbReference type="Pfam" id="PF00149"/>
    </source>
</evidence>
<dbReference type="Gene3D" id="3.60.21.10">
    <property type="match status" value="1"/>
</dbReference>
<dbReference type="OrthoDB" id="7550081at2"/>
<dbReference type="PANTHER" id="PTHR42850">
    <property type="entry name" value="METALLOPHOSPHOESTERASE"/>
    <property type="match status" value="1"/>
</dbReference>
<dbReference type="KEGG" id="mbas:ALGA_0331"/>
<dbReference type="Proteomes" id="UP000218267">
    <property type="component" value="Chromosome"/>
</dbReference>
<feature type="domain" description="Calcineurin-like phosphoesterase" evidence="1">
    <location>
        <begin position="4"/>
        <end position="130"/>
    </location>
</feature>
<dbReference type="InterPro" id="IPR050126">
    <property type="entry name" value="Ap4A_hydrolase"/>
</dbReference>
<name>A0A1Y1CEE6_9BACT</name>
<dbReference type="AlphaFoldDB" id="A0A1Y1CEE6"/>
<accession>A0A1Y1CEE6</accession>
<keyword evidence="3" id="KW-1185">Reference proteome</keyword>
<dbReference type="Pfam" id="PF00149">
    <property type="entry name" value="Metallophos"/>
    <property type="match status" value="1"/>
</dbReference>
<dbReference type="GO" id="GO:0005737">
    <property type="term" value="C:cytoplasm"/>
    <property type="evidence" value="ECO:0007669"/>
    <property type="project" value="TreeGrafter"/>
</dbReference>
<reference evidence="2 3" key="1">
    <citation type="journal article" date="2018" name="Mar. Genomics">
        <title>Complete genome sequence of Marinifilaceae bacterium strain SPP2, isolated from the Antarctic marine sediment.</title>
        <authorList>
            <person name="Watanabe M."/>
            <person name="Kojima H."/>
            <person name="Fukui M."/>
        </authorList>
    </citation>
    <scope>NUCLEOTIDE SEQUENCE [LARGE SCALE GENOMIC DNA]</scope>
    <source>
        <strain evidence="2 3">SPP2</strain>
    </source>
</reference>
<sequence>MYDIIGDIHGEANTLKHMLLSLDYEEGKEGYFHPERKAVFVGDYVDRGPGIFETLRIVREMVTAGNAYAIVGNHELNVLAFYTKDSDGLFLRAHNLKNKTQIKKTYEEFRLDKVKRKSYLKWMRSLPIFLELEGFRVVHACWDQKAIELLKKENPENCLSKKFLTKIYYEKGEVFNAAMLLLKGREFAFPDNLVLKDGYGFKRSAYRIKWWEPMNGKSFEDISFGNRFHLPEYSIPSQLYFDIPLYPENEKPVFFGHYCLGDKAGVVRSNLCCVDGCIANDGVFVAYRWDNNLPLNQKNIISVKKVKKSSLK</sequence>
<proteinExistence type="predicted"/>